<keyword evidence="11" id="KW-1185">Reference proteome</keyword>
<keyword evidence="6 10" id="KW-0675">Receptor</keyword>
<dbReference type="GO" id="GO:0004930">
    <property type="term" value="F:G protein-coupled receptor activity"/>
    <property type="evidence" value="ECO:0007669"/>
    <property type="project" value="InterPro"/>
</dbReference>
<name>A0A9X6NEJ5_HYPEX</name>
<comment type="subcellular location">
    <subcellularLocation>
        <location evidence="1">Cell membrane</location>
        <topology evidence="1">Multi-pass membrane protein</topology>
    </subcellularLocation>
</comment>
<dbReference type="Pfam" id="PF00001">
    <property type="entry name" value="7tm_1"/>
    <property type="match status" value="1"/>
</dbReference>
<evidence type="ECO:0000256" key="6">
    <source>
        <dbReference type="ARBA" id="ARBA00023170"/>
    </source>
</evidence>
<dbReference type="EMBL" id="MTYJ01000269">
    <property type="protein sequence ID" value="OWA52465.1"/>
    <property type="molecule type" value="Genomic_DNA"/>
</dbReference>
<dbReference type="GO" id="GO:0042277">
    <property type="term" value="F:peptide binding"/>
    <property type="evidence" value="ECO:0007669"/>
    <property type="project" value="TreeGrafter"/>
</dbReference>
<evidence type="ECO:0000256" key="5">
    <source>
        <dbReference type="ARBA" id="ARBA00023136"/>
    </source>
</evidence>
<dbReference type="PROSITE" id="PS50262">
    <property type="entry name" value="G_PROTEIN_RECEP_F1_2"/>
    <property type="match status" value="1"/>
</dbReference>
<evidence type="ECO:0000259" key="9">
    <source>
        <dbReference type="PROSITE" id="PS50262"/>
    </source>
</evidence>
<sequence length="438" mass="48340">MSETPGIPPLPTGERISYGIGTIVTFVAMVLGIMANVVFLSVLMVCTGRQSRLRLFLAHLAAADLFVCCFTIALELGWRLTVSWDAGDSMCRVLSMTKTLGLYAESYIVVAMAADHYYTVLWPLNTRSQSHRGKLLLAMAWTSAALFSVPQAVVFHEEEDAVSGFRQCVTLHSFISVNAEKAYLTFGLLAMYGLPLSAIILINSTLVYRVRHMSSKTTVQFKQIAKENMRLNQTRASGSSQGSDLSTYAIGEECTAESEPPSTDLPSQVRVRFHTGLQMLHTEVIVKVQARRRALILSGLMVGVFIISCAPYALAVYTITTNHSNNHLAEVSPGGGGAGGEPDEIAIVVGMHLREGILILTLCLSTLLNPLFYGLYVCYDNWQWRLIEARLPENWELQLPVMEAKSKRANRRRSSQRTRSTTKDTNAHNEEENGGVLE</sequence>
<feature type="domain" description="G-protein coupled receptors family 1 profile" evidence="9">
    <location>
        <begin position="35"/>
        <end position="373"/>
    </location>
</feature>
<reference evidence="11" key="1">
    <citation type="submission" date="2017-01" db="EMBL/GenBank/DDBJ databases">
        <title>Comparative genomics of anhydrobiosis in the tardigrade Hypsibius dujardini.</title>
        <authorList>
            <person name="Yoshida Y."/>
            <person name="Koutsovoulos G."/>
            <person name="Laetsch D."/>
            <person name="Stevens L."/>
            <person name="Kumar S."/>
            <person name="Horikawa D."/>
            <person name="Ishino K."/>
            <person name="Komine S."/>
            <person name="Tomita M."/>
            <person name="Blaxter M."/>
            <person name="Arakawa K."/>
        </authorList>
    </citation>
    <scope>NUCLEOTIDE SEQUENCE [LARGE SCALE GENOMIC DNA]</scope>
    <source>
        <strain evidence="11">Z151</strain>
    </source>
</reference>
<accession>A0A9X6NEJ5</accession>
<dbReference type="InterPro" id="IPR017452">
    <property type="entry name" value="GPCR_Rhodpsn_7TM"/>
</dbReference>
<dbReference type="AlphaFoldDB" id="A0A9X6NEJ5"/>
<feature type="region of interest" description="Disordered" evidence="7">
    <location>
        <begin position="406"/>
        <end position="438"/>
    </location>
</feature>
<proteinExistence type="predicted"/>
<feature type="transmembrane region" description="Helical" evidence="8">
    <location>
        <begin position="183"/>
        <end position="208"/>
    </location>
</feature>
<feature type="transmembrane region" description="Helical" evidence="8">
    <location>
        <begin position="100"/>
        <end position="123"/>
    </location>
</feature>
<keyword evidence="2" id="KW-1003">Cell membrane</keyword>
<evidence type="ECO:0000256" key="4">
    <source>
        <dbReference type="ARBA" id="ARBA00022989"/>
    </source>
</evidence>
<evidence type="ECO:0000256" key="8">
    <source>
        <dbReference type="SAM" id="Phobius"/>
    </source>
</evidence>
<dbReference type="SUPFAM" id="SSF81321">
    <property type="entry name" value="Family A G protein-coupled receptor-like"/>
    <property type="match status" value="1"/>
</dbReference>
<feature type="transmembrane region" description="Helical" evidence="8">
    <location>
        <begin position="55"/>
        <end position="80"/>
    </location>
</feature>
<evidence type="ECO:0000256" key="2">
    <source>
        <dbReference type="ARBA" id="ARBA00022475"/>
    </source>
</evidence>
<dbReference type="Gene3D" id="1.20.1070.10">
    <property type="entry name" value="Rhodopsin 7-helix transmembrane proteins"/>
    <property type="match status" value="1"/>
</dbReference>
<keyword evidence="4 8" id="KW-1133">Transmembrane helix</keyword>
<dbReference type="PANTHER" id="PTHR24241">
    <property type="entry name" value="NEUROPEPTIDE RECEPTOR-RELATED G-PROTEIN COUPLED RECEPTOR"/>
    <property type="match status" value="1"/>
</dbReference>
<dbReference type="InterPro" id="IPR000276">
    <property type="entry name" value="GPCR_Rhodpsn"/>
</dbReference>
<evidence type="ECO:0000256" key="3">
    <source>
        <dbReference type="ARBA" id="ARBA00022692"/>
    </source>
</evidence>
<dbReference type="GO" id="GO:0005886">
    <property type="term" value="C:plasma membrane"/>
    <property type="evidence" value="ECO:0007669"/>
    <property type="project" value="UniProtKB-SubCell"/>
</dbReference>
<evidence type="ECO:0000313" key="10">
    <source>
        <dbReference type="EMBL" id="OWA52465.1"/>
    </source>
</evidence>
<dbReference type="PRINTS" id="PR00237">
    <property type="entry name" value="GPCRRHODOPSN"/>
</dbReference>
<evidence type="ECO:0000256" key="1">
    <source>
        <dbReference type="ARBA" id="ARBA00004651"/>
    </source>
</evidence>
<feature type="transmembrane region" description="Helical" evidence="8">
    <location>
        <begin position="20"/>
        <end position="43"/>
    </location>
</feature>
<dbReference type="GO" id="GO:0032870">
    <property type="term" value="P:cellular response to hormone stimulus"/>
    <property type="evidence" value="ECO:0007669"/>
    <property type="project" value="TreeGrafter"/>
</dbReference>
<feature type="transmembrane region" description="Helical" evidence="8">
    <location>
        <begin position="295"/>
        <end position="319"/>
    </location>
</feature>
<feature type="transmembrane region" description="Helical" evidence="8">
    <location>
        <begin position="357"/>
        <end position="379"/>
    </location>
</feature>
<organism evidence="10 11">
    <name type="scientific">Hypsibius exemplaris</name>
    <name type="common">Freshwater tardigrade</name>
    <dbReference type="NCBI Taxonomy" id="2072580"/>
    <lineage>
        <taxon>Eukaryota</taxon>
        <taxon>Metazoa</taxon>
        <taxon>Ecdysozoa</taxon>
        <taxon>Tardigrada</taxon>
        <taxon>Eutardigrada</taxon>
        <taxon>Parachela</taxon>
        <taxon>Hypsibioidea</taxon>
        <taxon>Hypsibiidae</taxon>
        <taxon>Hypsibius</taxon>
    </lineage>
</organism>
<comment type="caution">
    <text evidence="10">The sequence shown here is derived from an EMBL/GenBank/DDBJ whole genome shotgun (WGS) entry which is preliminary data.</text>
</comment>
<dbReference type="Proteomes" id="UP000192578">
    <property type="component" value="Unassembled WGS sequence"/>
</dbReference>
<feature type="transmembrane region" description="Helical" evidence="8">
    <location>
        <begin position="135"/>
        <end position="155"/>
    </location>
</feature>
<dbReference type="OrthoDB" id="6435638at2759"/>
<dbReference type="PANTHER" id="PTHR24241:SF59">
    <property type="entry name" value="ADIPOKINETIC HORMONE RECEPTOR, ISOFORM C"/>
    <property type="match status" value="1"/>
</dbReference>
<feature type="compositionally biased region" description="Basic residues" evidence="7">
    <location>
        <begin position="407"/>
        <end position="416"/>
    </location>
</feature>
<protein>
    <submittedName>
        <fullName evidence="10">Gonadotropin-releasing hormone receptor</fullName>
    </submittedName>
</protein>
<evidence type="ECO:0000256" key="7">
    <source>
        <dbReference type="SAM" id="MobiDB-lite"/>
    </source>
</evidence>
<gene>
    <name evidence="10" type="ORF">BV898_16918</name>
</gene>
<evidence type="ECO:0000313" key="11">
    <source>
        <dbReference type="Proteomes" id="UP000192578"/>
    </source>
</evidence>
<keyword evidence="3 8" id="KW-0812">Transmembrane</keyword>
<feature type="compositionally biased region" description="Basic and acidic residues" evidence="7">
    <location>
        <begin position="421"/>
        <end position="431"/>
    </location>
</feature>
<keyword evidence="5 8" id="KW-0472">Membrane</keyword>